<protein>
    <recommendedName>
        <fullName evidence="6 7">Thioredoxin</fullName>
    </recommendedName>
</protein>
<dbReference type="Gene3D" id="3.40.30.10">
    <property type="entry name" value="Glutaredoxin"/>
    <property type="match status" value="1"/>
</dbReference>
<reference evidence="11" key="1">
    <citation type="submission" date="2024-01" db="EMBL/GenBank/DDBJ databases">
        <title>Bank of Algae and Cyanobacteria of the Azores (BACA) strain genomes.</title>
        <authorList>
            <person name="Luz R."/>
            <person name="Cordeiro R."/>
            <person name="Fonseca A."/>
            <person name="Goncalves V."/>
        </authorList>
    </citation>
    <scope>NUCLEOTIDE SEQUENCE</scope>
    <source>
        <strain evidence="11">BACA0141</strain>
    </source>
</reference>
<dbReference type="InterPro" id="IPR005746">
    <property type="entry name" value="Thioredoxin"/>
</dbReference>
<gene>
    <name evidence="11" type="primary">trxA</name>
    <name evidence="11" type="ORF">V2H45_11500</name>
</gene>
<feature type="site" description="Contributes to redox potential value" evidence="8">
    <location>
        <position position="34"/>
    </location>
</feature>
<evidence type="ECO:0000256" key="8">
    <source>
        <dbReference type="PIRSR" id="PIRSR000077-1"/>
    </source>
</evidence>
<dbReference type="RefSeq" id="WP_330483805.1">
    <property type="nucleotide sequence ID" value="NZ_JAZBJZ010000040.1"/>
</dbReference>
<feature type="active site" description="Nucleophile" evidence="8">
    <location>
        <position position="35"/>
    </location>
</feature>
<evidence type="ECO:0000313" key="12">
    <source>
        <dbReference type="Proteomes" id="UP001333818"/>
    </source>
</evidence>
<dbReference type="PROSITE" id="PS51352">
    <property type="entry name" value="THIOREDOXIN_2"/>
    <property type="match status" value="1"/>
</dbReference>
<name>A0AAW9Q3A8_9CYAN</name>
<evidence type="ECO:0000313" key="11">
    <source>
        <dbReference type="EMBL" id="MEE3717376.1"/>
    </source>
</evidence>
<evidence type="ECO:0000256" key="7">
    <source>
        <dbReference type="PIRNR" id="PIRNR000077"/>
    </source>
</evidence>
<comment type="similarity">
    <text evidence="1 7">Belongs to the thioredoxin family.</text>
</comment>
<sequence>MSSAVAVTDSSFEQDVINSEVPVLVDFWAPWCGPCRMVAPVVDEIAEQYEGKIKVVKLNTDENPNVASQYGIRSIPTLMLFKAGQRVDVVVGAVPKATLAGTIEKYL</sequence>
<feature type="domain" description="Thioredoxin" evidence="10">
    <location>
        <begin position="1"/>
        <end position="107"/>
    </location>
</feature>
<dbReference type="GO" id="GO:0005737">
    <property type="term" value="C:cytoplasm"/>
    <property type="evidence" value="ECO:0007669"/>
    <property type="project" value="TreeGrafter"/>
</dbReference>
<evidence type="ECO:0000259" key="10">
    <source>
        <dbReference type="PROSITE" id="PS51352"/>
    </source>
</evidence>
<dbReference type="InterPro" id="IPR036249">
    <property type="entry name" value="Thioredoxin-like_sf"/>
</dbReference>
<dbReference type="InterPro" id="IPR013766">
    <property type="entry name" value="Thioredoxin_domain"/>
</dbReference>
<evidence type="ECO:0000256" key="3">
    <source>
        <dbReference type="ARBA" id="ARBA00022982"/>
    </source>
</evidence>
<dbReference type="FunFam" id="3.40.30.10:FF:000001">
    <property type="entry name" value="Thioredoxin"/>
    <property type="match status" value="1"/>
</dbReference>
<dbReference type="Proteomes" id="UP001333818">
    <property type="component" value="Unassembled WGS sequence"/>
</dbReference>
<evidence type="ECO:0000256" key="1">
    <source>
        <dbReference type="ARBA" id="ARBA00008987"/>
    </source>
</evidence>
<organism evidence="11 12">
    <name type="scientific">Tumidithrix elongata BACA0141</name>
    <dbReference type="NCBI Taxonomy" id="2716417"/>
    <lineage>
        <taxon>Bacteria</taxon>
        <taxon>Bacillati</taxon>
        <taxon>Cyanobacteriota</taxon>
        <taxon>Cyanophyceae</taxon>
        <taxon>Pseudanabaenales</taxon>
        <taxon>Pseudanabaenaceae</taxon>
        <taxon>Tumidithrix</taxon>
        <taxon>Tumidithrix elongata</taxon>
    </lineage>
</organism>
<comment type="caution">
    <text evidence="11">The sequence shown here is derived from an EMBL/GenBank/DDBJ whole genome shotgun (WGS) entry which is preliminary data.</text>
</comment>
<dbReference type="PROSITE" id="PS00194">
    <property type="entry name" value="THIOREDOXIN_1"/>
    <property type="match status" value="1"/>
</dbReference>
<evidence type="ECO:0000256" key="2">
    <source>
        <dbReference type="ARBA" id="ARBA00022448"/>
    </source>
</evidence>
<evidence type="ECO:0000256" key="5">
    <source>
        <dbReference type="ARBA" id="ARBA00023284"/>
    </source>
</evidence>
<feature type="disulfide bond" description="Redox-active" evidence="9">
    <location>
        <begin position="32"/>
        <end position="35"/>
    </location>
</feature>
<feature type="site" description="Deprotonates C-terminal active site Cys" evidence="8">
    <location>
        <position position="26"/>
    </location>
</feature>
<dbReference type="CDD" id="cd02947">
    <property type="entry name" value="TRX_family"/>
    <property type="match status" value="1"/>
</dbReference>
<feature type="site" description="Contributes to redox potential value" evidence="8">
    <location>
        <position position="33"/>
    </location>
</feature>
<dbReference type="EMBL" id="JAZBJZ010000040">
    <property type="protein sequence ID" value="MEE3717376.1"/>
    <property type="molecule type" value="Genomic_DNA"/>
</dbReference>
<keyword evidence="12" id="KW-1185">Reference proteome</keyword>
<feature type="active site" description="Nucleophile" evidence="8">
    <location>
        <position position="32"/>
    </location>
</feature>
<keyword evidence="3" id="KW-0249">Electron transport</keyword>
<evidence type="ECO:0000256" key="4">
    <source>
        <dbReference type="ARBA" id="ARBA00023157"/>
    </source>
</evidence>
<dbReference type="InterPro" id="IPR017937">
    <property type="entry name" value="Thioredoxin_CS"/>
</dbReference>
<dbReference type="Pfam" id="PF00085">
    <property type="entry name" value="Thioredoxin"/>
    <property type="match status" value="1"/>
</dbReference>
<evidence type="ECO:0000256" key="9">
    <source>
        <dbReference type="PIRSR" id="PIRSR000077-4"/>
    </source>
</evidence>
<evidence type="ECO:0000256" key="6">
    <source>
        <dbReference type="NCBIfam" id="TIGR01068"/>
    </source>
</evidence>
<dbReference type="AlphaFoldDB" id="A0AAW9Q3A8"/>
<keyword evidence="2" id="KW-0813">Transport</keyword>
<keyword evidence="5 9" id="KW-0676">Redox-active center</keyword>
<dbReference type="PANTHER" id="PTHR45663">
    <property type="entry name" value="GEO12009P1"/>
    <property type="match status" value="1"/>
</dbReference>
<dbReference type="SUPFAM" id="SSF52833">
    <property type="entry name" value="Thioredoxin-like"/>
    <property type="match status" value="1"/>
</dbReference>
<keyword evidence="4 9" id="KW-1015">Disulfide bond</keyword>
<proteinExistence type="inferred from homology"/>
<dbReference type="PIRSF" id="PIRSF000077">
    <property type="entry name" value="Thioredoxin"/>
    <property type="match status" value="1"/>
</dbReference>
<dbReference type="PANTHER" id="PTHR45663:SF11">
    <property type="entry name" value="GEO12009P1"/>
    <property type="match status" value="1"/>
</dbReference>
<dbReference type="PRINTS" id="PR00421">
    <property type="entry name" value="THIOREDOXIN"/>
</dbReference>
<dbReference type="NCBIfam" id="TIGR01068">
    <property type="entry name" value="thioredoxin"/>
    <property type="match status" value="1"/>
</dbReference>
<accession>A0AAW9Q3A8</accession>
<dbReference type="GO" id="GO:0015035">
    <property type="term" value="F:protein-disulfide reductase activity"/>
    <property type="evidence" value="ECO:0007669"/>
    <property type="project" value="UniProtKB-UniRule"/>
</dbReference>